<sequence length="315" mass="37520">MYREKENAKNKFSADDDLYRVLKKQLTSHKKTGNKWEIFELIKRFPKLFCLNFQDPEEQANFNDWIEEKLDTILNSYNPRISSFYIFLNNTLNFYLRNYKKFANRKKAAMYAFMYDSGKSIIIENTEPRLFYENTAADPTAPYLTSFVPDKLKLWLIILGLKCADYLDGDLKYKLCSITGFEETHLDNLIGTLKESYKTRQAKIEGLKEILYKYYIKTYNIQYQIKNTTFDETEELEKLKTRLSEYKIRQQKILQRLNQIKKTPSNKKIAEILNIEKGTVDYAMRVMLEDSGTGFYNKFCDKIRHEDLLSQQQYP</sequence>
<reference evidence="1" key="2">
    <citation type="journal article" date="2021" name="PeerJ">
        <title>Extensive microbial diversity within the chicken gut microbiome revealed by metagenomics and culture.</title>
        <authorList>
            <person name="Gilroy R."/>
            <person name="Ravi A."/>
            <person name="Getino M."/>
            <person name="Pursley I."/>
            <person name="Horton D.L."/>
            <person name="Alikhan N.F."/>
            <person name="Baker D."/>
            <person name="Gharbi K."/>
            <person name="Hall N."/>
            <person name="Watson M."/>
            <person name="Adriaenssens E.M."/>
            <person name="Foster-Nyarko E."/>
            <person name="Jarju S."/>
            <person name="Secka A."/>
            <person name="Antonio M."/>
            <person name="Oren A."/>
            <person name="Chaudhuri R.R."/>
            <person name="La Ragione R."/>
            <person name="Hildebrand F."/>
            <person name="Pallen M.J."/>
        </authorList>
    </citation>
    <scope>NUCLEOTIDE SEQUENCE</scope>
    <source>
        <strain evidence="1">10532</strain>
    </source>
</reference>
<name>A0A9D9N1F2_9SPIR</name>
<evidence type="ECO:0000313" key="2">
    <source>
        <dbReference type="Proteomes" id="UP000823638"/>
    </source>
</evidence>
<reference evidence="1" key="1">
    <citation type="submission" date="2020-10" db="EMBL/GenBank/DDBJ databases">
        <authorList>
            <person name="Gilroy R."/>
        </authorList>
    </citation>
    <scope>NUCLEOTIDE SEQUENCE</scope>
    <source>
        <strain evidence="1">10532</strain>
    </source>
</reference>
<protein>
    <submittedName>
        <fullName evidence="1">Uncharacterized protein</fullName>
    </submittedName>
</protein>
<gene>
    <name evidence="1" type="ORF">IAA81_01055</name>
</gene>
<accession>A0A9D9N1F2</accession>
<organism evidence="1 2">
    <name type="scientific">Candidatus Gallitreponema excrementavium</name>
    <dbReference type="NCBI Taxonomy" id="2840840"/>
    <lineage>
        <taxon>Bacteria</taxon>
        <taxon>Pseudomonadati</taxon>
        <taxon>Spirochaetota</taxon>
        <taxon>Spirochaetia</taxon>
        <taxon>Spirochaetales</taxon>
        <taxon>Candidatus Gallitreponema</taxon>
    </lineage>
</organism>
<dbReference type="EMBL" id="JADIMM010000018">
    <property type="protein sequence ID" value="MBO8456799.1"/>
    <property type="molecule type" value="Genomic_DNA"/>
</dbReference>
<comment type="caution">
    <text evidence="1">The sequence shown here is derived from an EMBL/GenBank/DDBJ whole genome shotgun (WGS) entry which is preliminary data.</text>
</comment>
<evidence type="ECO:0000313" key="1">
    <source>
        <dbReference type="EMBL" id="MBO8456799.1"/>
    </source>
</evidence>
<proteinExistence type="predicted"/>
<dbReference type="Proteomes" id="UP000823638">
    <property type="component" value="Unassembled WGS sequence"/>
</dbReference>
<dbReference type="AlphaFoldDB" id="A0A9D9N1F2"/>